<evidence type="ECO:0000259" key="7">
    <source>
        <dbReference type="Pfam" id="PF11862"/>
    </source>
</evidence>
<keyword evidence="5 6" id="KW-0472">Membrane</keyword>
<evidence type="ECO:0000256" key="1">
    <source>
        <dbReference type="ARBA" id="ARBA00004429"/>
    </source>
</evidence>
<keyword evidence="9" id="KW-1185">Reference proteome</keyword>
<feature type="transmembrane region" description="Helical" evidence="6">
    <location>
        <begin position="146"/>
        <end position="163"/>
    </location>
</feature>
<dbReference type="EMBL" id="FOSC01000002">
    <property type="protein sequence ID" value="SFJ41886.1"/>
    <property type="molecule type" value="Genomic_DNA"/>
</dbReference>
<accession>A0A1I3R9L4</accession>
<evidence type="ECO:0000256" key="2">
    <source>
        <dbReference type="ARBA" id="ARBA00022475"/>
    </source>
</evidence>
<feature type="transmembrane region" description="Helical" evidence="6">
    <location>
        <begin position="346"/>
        <end position="379"/>
    </location>
</feature>
<keyword evidence="3 6" id="KW-0812">Transmembrane</keyword>
<gene>
    <name evidence="8" type="ORF">SAMN05216429_102273</name>
</gene>
<comment type="subcellular location">
    <subcellularLocation>
        <location evidence="1">Cell inner membrane</location>
        <topology evidence="1">Multi-pass membrane protein</topology>
    </subcellularLocation>
</comment>
<protein>
    <submittedName>
        <fullName evidence="8">L-leucine ABC transporter membrane protein /L-isoleucine ABC transporter membrane protein /L-valine ABC transporter membrane protein</fullName>
    </submittedName>
</protein>
<feature type="transmembrane region" description="Helical" evidence="6">
    <location>
        <begin position="9"/>
        <end position="30"/>
    </location>
</feature>
<reference evidence="8 9" key="1">
    <citation type="submission" date="2016-10" db="EMBL/GenBank/DDBJ databases">
        <authorList>
            <person name="de Groot N.N."/>
        </authorList>
    </citation>
    <scope>NUCLEOTIDE SEQUENCE [LARGE SCALE GENOMIC DNA]</scope>
    <source>
        <strain evidence="8 9">IBRC-M 10445</strain>
    </source>
</reference>
<dbReference type="InterPro" id="IPR043428">
    <property type="entry name" value="LivM-like"/>
</dbReference>
<feature type="domain" description="High-affinity branched-chain amino acid transport system permease LivHM N-terminal" evidence="7">
    <location>
        <begin position="5"/>
        <end position="107"/>
    </location>
</feature>
<dbReference type="RefSeq" id="WP_091701631.1">
    <property type="nucleotide sequence ID" value="NZ_BMYN01000002.1"/>
</dbReference>
<evidence type="ECO:0000256" key="5">
    <source>
        <dbReference type="ARBA" id="ARBA00023136"/>
    </source>
</evidence>
<dbReference type="InterPro" id="IPR021807">
    <property type="entry name" value="LivHM_N"/>
</dbReference>
<keyword evidence="2" id="KW-1003">Cell membrane</keyword>
<keyword evidence="4 6" id="KW-1133">Transmembrane helix</keyword>
<feature type="transmembrane region" description="Helical" evidence="6">
    <location>
        <begin position="42"/>
        <end position="61"/>
    </location>
</feature>
<name>A0A1I3R9L4_9GAMM</name>
<dbReference type="NCBIfam" id="NF008450">
    <property type="entry name" value="PRK11301.1"/>
    <property type="match status" value="1"/>
</dbReference>
<feature type="transmembrane region" description="Helical" evidence="6">
    <location>
        <begin position="314"/>
        <end position="334"/>
    </location>
</feature>
<sequence length="423" mass="45866">MAAENIKHAFFCAVITLIIAYPILGLNLIPSGAVVSLEGADGSTIAAIIAAAVVVFLFQLFRDSIMARLGFLSRVNPLSGREPMPQHKRARLESWLLTGIIVLALFWPFFVSRGSVDLATLVLIYIMLALGLNVVVGLAGLLDLGYVAFYAVGAYTFALLSQYTGISFWMSLPIGACLAALFGLVLGFPVLRLRGDYLAIVTLGFGEIIRILLNNWTHLTGGPNGIGGIPEPTLFGMEFGRRIKEEGNTSFHETFGIAYASEHKVIFLYLIALVLAVITALVIRRFMRMPVGRAWEALREDEIAARSLGLSRTAVKLSAFTIGAFFAGFAGTVFASKQGFISPESFVFLESAIILAIVVLGGMGSQIGVILAAIAVTILPELAREFSDYRMLVFGAAMVLMMVWRPQGLLPMRRIHIELKDQG</sequence>
<dbReference type="Pfam" id="PF11862">
    <property type="entry name" value="DUF3382"/>
    <property type="match status" value="1"/>
</dbReference>
<feature type="transmembrane region" description="Helical" evidence="6">
    <location>
        <begin position="265"/>
        <end position="283"/>
    </location>
</feature>
<dbReference type="Pfam" id="PF02653">
    <property type="entry name" value="BPD_transp_2"/>
    <property type="match status" value="1"/>
</dbReference>
<evidence type="ECO:0000313" key="9">
    <source>
        <dbReference type="Proteomes" id="UP000199445"/>
    </source>
</evidence>
<dbReference type="CDD" id="cd06581">
    <property type="entry name" value="TM_PBP1_LivM_like"/>
    <property type="match status" value="1"/>
</dbReference>
<evidence type="ECO:0000313" key="8">
    <source>
        <dbReference type="EMBL" id="SFJ41886.1"/>
    </source>
</evidence>
<dbReference type="GO" id="GO:0015658">
    <property type="term" value="F:branched-chain amino acid transmembrane transporter activity"/>
    <property type="evidence" value="ECO:0007669"/>
    <property type="project" value="InterPro"/>
</dbReference>
<dbReference type="InterPro" id="IPR001851">
    <property type="entry name" value="ABC_transp_permease"/>
</dbReference>
<feature type="transmembrane region" description="Helical" evidence="6">
    <location>
        <begin position="94"/>
        <end position="112"/>
    </location>
</feature>
<dbReference type="PANTHER" id="PTHR30482">
    <property type="entry name" value="HIGH-AFFINITY BRANCHED-CHAIN AMINO ACID TRANSPORT SYSTEM PERMEASE"/>
    <property type="match status" value="1"/>
</dbReference>
<dbReference type="Proteomes" id="UP000199445">
    <property type="component" value="Unassembled WGS sequence"/>
</dbReference>
<dbReference type="GO" id="GO:0005886">
    <property type="term" value="C:plasma membrane"/>
    <property type="evidence" value="ECO:0007669"/>
    <property type="project" value="UniProtKB-SubCell"/>
</dbReference>
<feature type="transmembrane region" description="Helical" evidence="6">
    <location>
        <begin position="169"/>
        <end position="190"/>
    </location>
</feature>
<feature type="transmembrane region" description="Helical" evidence="6">
    <location>
        <begin position="118"/>
        <end position="139"/>
    </location>
</feature>
<organism evidence="8 9">
    <name type="scientific">Marinobacter persicus</name>
    <dbReference type="NCBI Taxonomy" id="930118"/>
    <lineage>
        <taxon>Bacteria</taxon>
        <taxon>Pseudomonadati</taxon>
        <taxon>Pseudomonadota</taxon>
        <taxon>Gammaproteobacteria</taxon>
        <taxon>Pseudomonadales</taxon>
        <taxon>Marinobacteraceae</taxon>
        <taxon>Marinobacter</taxon>
    </lineage>
</organism>
<evidence type="ECO:0000256" key="3">
    <source>
        <dbReference type="ARBA" id="ARBA00022692"/>
    </source>
</evidence>
<evidence type="ECO:0000256" key="4">
    <source>
        <dbReference type="ARBA" id="ARBA00022989"/>
    </source>
</evidence>
<proteinExistence type="predicted"/>
<feature type="transmembrane region" description="Helical" evidence="6">
    <location>
        <begin position="386"/>
        <end position="404"/>
    </location>
</feature>
<dbReference type="AlphaFoldDB" id="A0A1I3R9L4"/>
<dbReference type="OrthoDB" id="9814461at2"/>
<evidence type="ECO:0000256" key="6">
    <source>
        <dbReference type="SAM" id="Phobius"/>
    </source>
</evidence>
<dbReference type="PANTHER" id="PTHR30482:SF20">
    <property type="entry name" value="HIGH-AFFINITY BRANCHED-CHAIN AMINO ACID TRANSPORT SYSTEM PERMEASE PROTEIN LIVM"/>
    <property type="match status" value="1"/>
</dbReference>
<feature type="transmembrane region" description="Helical" evidence="6">
    <location>
        <begin position="197"/>
        <end position="213"/>
    </location>
</feature>